<feature type="compositionally biased region" description="Polar residues" evidence="2">
    <location>
        <begin position="50"/>
        <end position="61"/>
    </location>
</feature>
<feature type="transmembrane region" description="Helical" evidence="3">
    <location>
        <begin position="103"/>
        <end position="128"/>
    </location>
</feature>
<feature type="region of interest" description="Disordered" evidence="2">
    <location>
        <begin position="136"/>
        <end position="160"/>
    </location>
</feature>
<feature type="compositionally biased region" description="Basic and acidic residues" evidence="2">
    <location>
        <begin position="136"/>
        <end position="158"/>
    </location>
</feature>
<feature type="region of interest" description="Disordered" evidence="2">
    <location>
        <begin position="44"/>
        <end position="98"/>
    </location>
</feature>
<evidence type="ECO:0000313" key="6">
    <source>
        <dbReference type="Proteomes" id="UP001299546"/>
    </source>
</evidence>
<evidence type="ECO:0000313" key="5">
    <source>
        <dbReference type="EMBL" id="MCB7388012.1"/>
    </source>
</evidence>
<keyword evidence="3" id="KW-0472">Membrane</keyword>
<keyword evidence="1" id="KW-0732">Signal</keyword>
<feature type="domain" description="DUF4352" evidence="4">
    <location>
        <begin position="160"/>
        <end position="284"/>
    </location>
</feature>
<reference evidence="5 6" key="1">
    <citation type="submission" date="2021-10" db="EMBL/GenBank/DDBJ databases">
        <title>Collection of gut derived symbiotic bacterial strains cultured from healthy donors.</title>
        <authorList>
            <person name="Lin H."/>
            <person name="Littmann E."/>
            <person name="Kohout C."/>
            <person name="Pamer E.G."/>
        </authorList>
    </citation>
    <scope>NUCLEOTIDE SEQUENCE [LARGE SCALE GENOMIC DNA]</scope>
    <source>
        <strain evidence="5 6">DFI.1.165</strain>
    </source>
</reference>
<organism evidence="5 6">
    <name type="scientific">Bariatricus massiliensis</name>
    <dbReference type="NCBI Taxonomy" id="1745713"/>
    <lineage>
        <taxon>Bacteria</taxon>
        <taxon>Bacillati</taxon>
        <taxon>Bacillota</taxon>
        <taxon>Clostridia</taxon>
        <taxon>Lachnospirales</taxon>
        <taxon>Lachnospiraceae</taxon>
        <taxon>Bariatricus</taxon>
    </lineage>
</organism>
<evidence type="ECO:0000256" key="2">
    <source>
        <dbReference type="SAM" id="MobiDB-lite"/>
    </source>
</evidence>
<feature type="compositionally biased region" description="Basic residues" evidence="2">
    <location>
        <begin position="81"/>
        <end position="98"/>
    </location>
</feature>
<keyword evidence="6" id="KW-1185">Reference proteome</keyword>
<dbReference type="EMBL" id="JAJCIS010000008">
    <property type="protein sequence ID" value="MCB7388012.1"/>
    <property type="molecule type" value="Genomic_DNA"/>
</dbReference>
<evidence type="ECO:0000256" key="1">
    <source>
        <dbReference type="ARBA" id="ARBA00022729"/>
    </source>
</evidence>
<comment type="caution">
    <text evidence="5">The sequence shown here is derived from an EMBL/GenBank/DDBJ whole genome shotgun (WGS) entry which is preliminary data.</text>
</comment>
<dbReference type="Gene3D" id="2.60.40.1240">
    <property type="match status" value="1"/>
</dbReference>
<gene>
    <name evidence="5" type="ORF">LIZ65_12015</name>
</gene>
<dbReference type="Pfam" id="PF11611">
    <property type="entry name" value="DUF4352"/>
    <property type="match status" value="1"/>
</dbReference>
<keyword evidence="3" id="KW-1133">Transmembrane helix</keyword>
<name>A0ABS8DHV3_9FIRM</name>
<proteinExistence type="predicted"/>
<protein>
    <submittedName>
        <fullName evidence="5">DUF4352 domain-containing protein</fullName>
    </submittedName>
</protein>
<dbReference type="InterPro" id="IPR029050">
    <property type="entry name" value="Immunoprotect_excell_Ig-like"/>
</dbReference>
<sequence>MRCPKCGNEVRPSKKYPGYYLCDTCKKRYAASSVLADEDDYDDYEDYEQSDNTSQPDSANSYDYYDTPKSVKSGPSPRARSTSKAKKARKGSRKSNRSKKKGGILKVILLILLALIMLGFAANALGLIDLKKDNTKKNDKTTETQPKDKDNSGTDAKDTYSVGETADYKNVQIQLIGYEESAGNDWGAPAEGNIFVFVNLEVTNNSDSEISVSSMASFTNYCGDYKLDYSSNAFTALATDSEKQQMDGSIASGKKLNGYLCLEVPADWTTIEIHYSESIWSDSNIKFVINK</sequence>
<accession>A0ABS8DHV3</accession>
<keyword evidence="3" id="KW-0812">Transmembrane</keyword>
<evidence type="ECO:0000256" key="3">
    <source>
        <dbReference type="SAM" id="Phobius"/>
    </source>
</evidence>
<evidence type="ECO:0000259" key="4">
    <source>
        <dbReference type="Pfam" id="PF11611"/>
    </source>
</evidence>
<dbReference type="InterPro" id="IPR029051">
    <property type="entry name" value="DUF4352"/>
</dbReference>
<dbReference type="RefSeq" id="WP_082891558.1">
    <property type="nucleotide sequence ID" value="NZ_JAJCIQ010000004.1"/>
</dbReference>
<dbReference type="Proteomes" id="UP001299546">
    <property type="component" value="Unassembled WGS sequence"/>
</dbReference>